<gene>
    <name evidence="1" type="ORF">MSG28_005091</name>
</gene>
<comment type="caution">
    <text evidence="1">The sequence shown here is derived from an EMBL/GenBank/DDBJ whole genome shotgun (WGS) entry which is preliminary data.</text>
</comment>
<dbReference type="EMBL" id="CM046108">
    <property type="protein sequence ID" value="KAI8426141.1"/>
    <property type="molecule type" value="Genomic_DNA"/>
</dbReference>
<evidence type="ECO:0000313" key="1">
    <source>
        <dbReference type="EMBL" id="KAI8426141.1"/>
    </source>
</evidence>
<reference evidence="1 2" key="1">
    <citation type="journal article" date="2022" name="Genome Biol. Evol.">
        <title>The Spruce Budworm Genome: Reconstructing the Evolutionary History of Antifreeze Proteins.</title>
        <authorList>
            <person name="Beliveau C."/>
            <person name="Gagne P."/>
            <person name="Picq S."/>
            <person name="Vernygora O."/>
            <person name="Keeling C.I."/>
            <person name="Pinkney K."/>
            <person name="Doucet D."/>
            <person name="Wen F."/>
            <person name="Johnston J.S."/>
            <person name="Maaroufi H."/>
            <person name="Boyle B."/>
            <person name="Laroche J."/>
            <person name="Dewar K."/>
            <person name="Juretic N."/>
            <person name="Blackburn G."/>
            <person name="Nisole A."/>
            <person name="Brunet B."/>
            <person name="Brandao M."/>
            <person name="Lumley L."/>
            <person name="Duan J."/>
            <person name="Quan G."/>
            <person name="Lucarotti C.J."/>
            <person name="Roe A.D."/>
            <person name="Sperling F.A.H."/>
            <person name="Levesque R.C."/>
            <person name="Cusson M."/>
        </authorList>
    </citation>
    <scope>NUCLEOTIDE SEQUENCE [LARGE SCALE GENOMIC DNA]</scope>
    <source>
        <strain evidence="1">Glfc:IPQL:Cfum</strain>
    </source>
</reference>
<sequence>MDEETQEEKPSASILSRFRSPTFSRNEVQTLINIIERHKHTILNKSTNSTVNQAKEVSWEKITKTFNSRGFKHERSIDSLKTKWENLKKDARKLSKNVIDVTNSGYNDLTRQIVDAAINDEKFSENLKRKSYWESCEEKNSDDSNDGDDERRSNRSLNFAPQECSLLLECVRKEKNFVFSKEYSAHAIASKNKAWRRITDVFNKKSPQKRSQKVLRTKFNNMKTIAKNIGAKEAIKNFNISIPKHEKLVNESSKKIKSEPVFELELDNGVDDDDDDDRSTHSSSWSQENKEVVKLKKELLNYQMETARLERQKVEEAKQAEAAAIEARSIETSLRLRAARLEAVAAAMKLPPGHPDLLFTPGELPAERYLRQYEHT</sequence>
<keyword evidence="2" id="KW-1185">Reference proteome</keyword>
<name>A0ACC0JPQ2_CHOFU</name>
<organism evidence="1 2">
    <name type="scientific">Choristoneura fumiferana</name>
    <name type="common">Spruce budworm moth</name>
    <name type="synonym">Archips fumiferana</name>
    <dbReference type="NCBI Taxonomy" id="7141"/>
    <lineage>
        <taxon>Eukaryota</taxon>
        <taxon>Metazoa</taxon>
        <taxon>Ecdysozoa</taxon>
        <taxon>Arthropoda</taxon>
        <taxon>Hexapoda</taxon>
        <taxon>Insecta</taxon>
        <taxon>Pterygota</taxon>
        <taxon>Neoptera</taxon>
        <taxon>Endopterygota</taxon>
        <taxon>Lepidoptera</taxon>
        <taxon>Glossata</taxon>
        <taxon>Ditrysia</taxon>
        <taxon>Tortricoidea</taxon>
        <taxon>Tortricidae</taxon>
        <taxon>Tortricinae</taxon>
        <taxon>Choristoneura</taxon>
    </lineage>
</organism>
<protein>
    <submittedName>
        <fullName evidence="1">Uncharacterized protein</fullName>
    </submittedName>
</protein>
<dbReference type="Proteomes" id="UP001064048">
    <property type="component" value="Chromosome 8"/>
</dbReference>
<proteinExistence type="predicted"/>
<evidence type="ECO:0000313" key="2">
    <source>
        <dbReference type="Proteomes" id="UP001064048"/>
    </source>
</evidence>
<accession>A0ACC0JPQ2</accession>